<feature type="domain" description="Trafficking protein particle complex subunit 13 N-terminal" evidence="2">
    <location>
        <begin position="10"/>
        <end position="193"/>
    </location>
</feature>
<organism evidence="5 6">
    <name type="scientific">Oldenlandia corymbosa var. corymbosa</name>
    <dbReference type="NCBI Taxonomy" id="529605"/>
    <lineage>
        <taxon>Eukaryota</taxon>
        <taxon>Viridiplantae</taxon>
        <taxon>Streptophyta</taxon>
        <taxon>Embryophyta</taxon>
        <taxon>Tracheophyta</taxon>
        <taxon>Spermatophyta</taxon>
        <taxon>Magnoliopsida</taxon>
        <taxon>eudicotyledons</taxon>
        <taxon>Gunneridae</taxon>
        <taxon>Pentapetalae</taxon>
        <taxon>asterids</taxon>
        <taxon>lamiids</taxon>
        <taxon>Gentianales</taxon>
        <taxon>Rubiaceae</taxon>
        <taxon>Rubioideae</taxon>
        <taxon>Spermacoceae</taxon>
        <taxon>Hedyotis-Oldenlandia complex</taxon>
        <taxon>Oldenlandia</taxon>
    </lineage>
</organism>
<protein>
    <submittedName>
        <fullName evidence="5">OLC1v1021568C1</fullName>
    </submittedName>
</protein>
<dbReference type="Pfam" id="PF06159">
    <property type="entry name" value="TRAPPC13_N"/>
    <property type="match status" value="1"/>
</dbReference>
<reference evidence="5" key="1">
    <citation type="submission" date="2023-03" db="EMBL/GenBank/DDBJ databases">
        <authorList>
            <person name="Julca I."/>
        </authorList>
    </citation>
    <scope>NUCLEOTIDE SEQUENCE</scope>
</reference>
<comment type="similarity">
    <text evidence="1">Belongs to the TRAPPC13 family.</text>
</comment>
<accession>A0AAV1BY82</accession>
<evidence type="ECO:0000259" key="3">
    <source>
        <dbReference type="Pfam" id="PF23643"/>
    </source>
</evidence>
<evidence type="ECO:0000313" key="5">
    <source>
        <dbReference type="EMBL" id="CAI9087492.1"/>
    </source>
</evidence>
<gene>
    <name evidence="5" type="ORF">OLC1_LOCUS314</name>
</gene>
<dbReference type="EMBL" id="OX459118">
    <property type="protein sequence ID" value="CAI9087492.1"/>
    <property type="molecule type" value="Genomic_DNA"/>
</dbReference>
<dbReference type="AlphaFoldDB" id="A0AAV1BY82"/>
<dbReference type="InterPro" id="IPR055429">
    <property type="entry name" value="TRAPPC13_M"/>
</dbReference>
<dbReference type="InterPro" id="IPR055428">
    <property type="entry name" value="TRAPPC13_C"/>
</dbReference>
<dbReference type="GO" id="GO:1990072">
    <property type="term" value="C:TRAPPIII protein complex"/>
    <property type="evidence" value="ECO:0007669"/>
    <property type="project" value="TreeGrafter"/>
</dbReference>
<dbReference type="Pfam" id="PF23647">
    <property type="entry name" value="TRAPPC13_M"/>
    <property type="match status" value="1"/>
</dbReference>
<dbReference type="PANTHER" id="PTHR13134">
    <property type="entry name" value="TRAFFICKING PROTEIN PARTICLE COMPLEX SUBUNIT 13"/>
    <property type="match status" value="1"/>
</dbReference>
<sequence length="468" mass="52250">MSSSSSQGAHSLAFRVMRLCRPTLHVQTPLLFDPCDLLFGEDLFDHPSAAAHLPRLLSDSIPDPSSDLTYRSRFLLSHPSDSLGLPSLLVLPQSFGAIYLGETFCSYISINNSSNFEARDIIIKAEIQTERQRILLLDTSKSPVETIRAGGRYDFIVEHDVKELGAHTLVCTALYNDGDGERKYLPQFFKFIVANPLSVRTKVRVVKDATFLEACIENHTKTNLYMDQVEFEPAQNWTATLLRAEDNISENDSLTRELFKSPVLIRSGGGIHNYLYKLKSSVQGYPQVKVEGSNVLGKLQITWRTNLGEPGRLQTQQILGSPVAQKDIELQAIEAPSVVLLEKPFSLRLNLRNQTERILGPFQVWLSQSDSLDEKAVMVNGLQMMPLPQVDALSSSEFQLNLIATKRGIQKINGITVFDTREKKTYDSLVELESTQNAFVPSNLLEGPFQKNLRGGGITSHERCALLV</sequence>
<dbReference type="InterPro" id="IPR055427">
    <property type="entry name" value="TRAPPC13_N"/>
</dbReference>
<dbReference type="Proteomes" id="UP001161247">
    <property type="component" value="Chromosome 1"/>
</dbReference>
<evidence type="ECO:0000256" key="1">
    <source>
        <dbReference type="ARBA" id="ARBA00010785"/>
    </source>
</evidence>
<evidence type="ECO:0000313" key="6">
    <source>
        <dbReference type="Proteomes" id="UP001161247"/>
    </source>
</evidence>
<feature type="domain" description="Trafficking protein particle complex subunit 13 middle" evidence="4">
    <location>
        <begin position="197"/>
        <end position="317"/>
    </location>
</feature>
<dbReference type="InterPro" id="IPR010378">
    <property type="entry name" value="TRAPPC13"/>
</dbReference>
<evidence type="ECO:0000259" key="4">
    <source>
        <dbReference type="Pfam" id="PF23647"/>
    </source>
</evidence>
<feature type="domain" description="Trafficking protein particle complex subunit 13 C-terminal" evidence="3">
    <location>
        <begin position="336"/>
        <end position="427"/>
    </location>
</feature>
<dbReference type="Pfam" id="PF23643">
    <property type="entry name" value="TRAPPC13_C"/>
    <property type="match status" value="1"/>
</dbReference>
<evidence type="ECO:0000259" key="2">
    <source>
        <dbReference type="Pfam" id="PF06159"/>
    </source>
</evidence>
<name>A0AAV1BY82_OLDCO</name>
<proteinExistence type="inferred from homology"/>
<dbReference type="PANTHER" id="PTHR13134:SF3">
    <property type="entry name" value="TRAFFICKING PROTEIN PARTICLE COMPLEX SUBUNIT 13"/>
    <property type="match status" value="1"/>
</dbReference>
<keyword evidence="6" id="KW-1185">Reference proteome</keyword>